<sequence>MAFIDLPRPILPTLRPLRAALPRLFERRRSPTRSAHRPAPPKIDAATALHLRTLGAAPRR</sequence>
<evidence type="ECO:0000256" key="1">
    <source>
        <dbReference type="SAM" id="MobiDB-lite"/>
    </source>
</evidence>
<accession>A0A2Y9AQT5</accession>
<dbReference type="Proteomes" id="UP000251571">
    <property type="component" value="Unassembled WGS sequence"/>
</dbReference>
<keyword evidence="4" id="KW-1185">Reference proteome</keyword>
<dbReference type="EMBL" id="UETC01000004">
    <property type="protein sequence ID" value="SSA45698.1"/>
    <property type="molecule type" value="Genomic_DNA"/>
</dbReference>
<evidence type="ECO:0000313" key="5">
    <source>
        <dbReference type="Proteomes" id="UP000251571"/>
    </source>
</evidence>
<evidence type="ECO:0000313" key="2">
    <source>
        <dbReference type="EMBL" id="PWJ19084.1"/>
    </source>
</evidence>
<evidence type="ECO:0000313" key="4">
    <source>
        <dbReference type="Proteomes" id="UP000245839"/>
    </source>
</evidence>
<dbReference type="AlphaFoldDB" id="A0A2Y9AQT5"/>
<evidence type="ECO:0000313" key="3">
    <source>
        <dbReference type="EMBL" id="SSA45698.1"/>
    </source>
</evidence>
<dbReference type="RefSeq" id="WP_109564209.1">
    <property type="nucleotide sequence ID" value="NZ_QGDJ01000004.1"/>
</dbReference>
<proteinExistence type="predicted"/>
<reference evidence="2 4" key="2">
    <citation type="submission" date="2018-03" db="EMBL/GenBank/DDBJ databases">
        <title>Genomic Encyclopedia of Archaeal and Bacterial Type Strains, Phase II (KMG-II): from individual species to whole genera.</title>
        <authorList>
            <person name="Goeker M."/>
        </authorList>
    </citation>
    <scope>NUCLEOTIDE SEQUENCE [LARGE SCALE GENOMIC DNA]</scope>
    <source>
        <strain evidence="2 4">DSM 25227</strain>
    </source>
</reference>
<reference evidence="3 5" key="1">
    <citation type="submission" date="2016-10" db="EMBL/GenBank/DDBJ databases">
        <authorList>
            <person name="Cai Z."/>
        </authorList>
    </citation>
    <scope>NUCLEOTIDE SEQUENCE [LARGE SCALE GENOMIC DNA]</scope>
    <source>
        <strain evidence="3 5">DSM 25227</strain>
    </source>
</reference>
<name>A0A2Y9AQT5_9RHOB</name>
<protein>
    <submittedName>
        <fullName evidence="3">Uncharacterized protein</fullName>
    </submittedName>
</protein>
<gene>
    <name evidence="2" type="ORF">BCF38_10412</name>
    <name evidence="3" type="ORF">SAMN05421539_10412</name>
</gene>
<organism evidence="3 5">
    <name type="scientific">Jannaschia seohaensis</name>
    <dbReference type="NCBI Taxonomy" id="475081"/>
    <lineage>
        <taxon>Bacteria</taxon>
        <taxon>Pseudomonadati</taxon>
        <taxon>Pseudomonadota</taxon>
        <taxon>Alphaproteobacteria</taxon>
        <taxon>Rhodobacterales</taxon>
        <taxon>Roseobacteraceae</taxon>
        <taxon>Jannaschia</taxon>
    </lineage>
</organism>
<dbReference type="Proteomes" id="UP000245839">
    <property type="component" value="Unassembled WGS sequence"/>
</dbReference>
<dbReference type="EMBL" id="QGDJ01000004">
    <property type="protein sequence ID" value="PWJ19084.1"/>
    <property type="molecule type" value="Genomic_DNA"/>
</dbReference>
<feature type="region of interest" description="Disordered" evidence="1">
    <location>
        <begin position="25"/>
        <end position="44"/>
    </location>
</feature>